<dbReference type="SUPFAM" id="SSF82649">
    <property type="entry name" value="SufE/NifU"/>
    <property type="match status" value="1"/>
</dbReference>
<dbReference type="Gene3D" id="3.90.1010.10">
    <property type="match status" value="1"/>
</dbReference>
<protein>
    <submittedName>
        <fullName evidence="1">Uncharacterized protein</fullName>
    </submittedName>
</protein>
<dbReference type="AlphaFoldDB" id="A0A2W4ZKP0"/>
<feature type="non-terminal residue" evidence="1">
    <location>
        <position position="40"/>
    </location>
</feature>
<reference evidence="1 2" key="1">
    <citation type="submission" date="2017-08" db="EMBL/GenBank/DDBJ databases">
        <title>Infants hospitalized years apart are colonized by the same room-sourced microbial strains.</title>
        <authorList>
            <person name="Brooks B."/>
            <person name="Olm M.R."/>
            <person name="Firek B.A."/>
            <person name="Baker R."/>
            <person name="Thomas B.C."/>
            <person name="Morowitz M.J."/>
            <person name="Banfield J.F."/>
        </authorList>
    </citation>
    <scope>NUCLEOTIDE SEQUENCE [LARGE SCALE GENOMIC DNA]</scope>
    <source>
        <strain evidence="1">S2_018_000_R2_104</strain>
    </source>
</reference>
<comment type="caution">
    <text evidence="1">The sequence shown here is derived from an EMBL/GenBank/DDBJ whole genome shotgun (WGS) entry which is preliminary data.</text>
</comment>
<dbReference type="EMBL" id="QFNK01000313">
    <property type="protein sequence ID" value="PZO81282.1"/>
    <property type="molecule type" value="Genomic_DNA"/>
</dbReference>
<dbReference type="Proteomes" id="UP000249557">
    <property type="component" value="Unassembled WGS sequence"/>
</dbReference>
<proteinExistence type="predicted"/>
<evidence type="ECO:0000313" key="2">
    <source>
        <dbReference type="Proteomes" id="UP000249557"/>
    </source>
</evidence>
<sequence length="40" mass="4623">MSMHTLDELIDNFSLFDDWEGRYQYLIDLGGTVAPMEDAL</sequence>
<name>A0A2W4ZKP0_9BACT</name>
<accession>A0A2W4ZKP0</accession>
<evidence type="ECO:0000313" key="1">
    <source>
        <dbReference type="EMBL" id="PZO81282.1"/>
    </source>
</evidence>
<organism evidence="1 2">
    <name type="scientific">Micavibrio aeruginosavorus</name>
    <dbReference type="NCBI Taxonomy" id="349221"/>
    <lineage>
        <taxon>Bacteria</taxon>
        <taxon>Pseudomonadati</taxon>
        <taxon>Bdellovibrionota</taxon>
        <taxon>Bdellovibrionia</taxon>
        <taxon>Bdellovibrionales</taxon>
        <taxon>Pseudobdellovibrionaceae</taxon>
        <taxon>Micavibrio</taxon>
    </lineage>
</organism>
<gene>
    <name evidence="1" type="ORF">DI626_11025</name>
</gene>